<evidence type="ECO:0000256" key="2">
    <source>
        <dbReference type="ARBA" id="ARBA00022750"/>
    </source>
</evidence>
<protein>
    <submittedName>
        <fullName evidence="8">Aspartic peptidase domain-containing protein</fullName>
    </submittedName>
</protein>
<evidence type="ECO:0000256" key="3">
    <source>
        <dbReference type="PIRSR" id="PIRSR601461-1"/>
    </source>
</evidence>
<dbReference type="PROSITE" id="PS51767">
    <property type="entry name" value="PEPTIDASE_A1"/>
    <property type="match status" value="1"/>
</dbReference>
<comment type="similarity">
    <text evidence="1 5">Belongs to the peptidase A1 family.</text>
</comment>
<dbReference type="Gene3D" id="2.40.70.10">
    <property type="entry name" value="Acid Proteases"/>
    <property type="match status" value="2"/>
</dbReference>
<keyword evidence="2 5" id="KW-0064">Aspartyl protease</keyword>
<dbReference type="GO" id="GO:0004190">
    <property type="term" value="F:aspartic-type endopeptidase activity"/>
    <property type="evidence" value="ECO:0007669"/>
    <property type="project" value="UniProtKB-KW"/>
</dbReference>
<dbReference type="PROSITE" id="PS00141">
    <property type="entry name" value="ASP_PROTEASE"/>
    <property type="match status" value="1"/>
</dbReference>
<feature type="active site" evidence="3">
    <location>
        <position position="59"/>
    </location>
</feature>
<proteinExistence type="inferred from homology"/>
<feature type="signal peptide" evidence="6">
    <location>
        <begin position="1"/>
        <end position="20"/>
    </location>
</feature>
<feature type="disulfide bond" evidence="4">
    <location>
        <begin position="332"/>
        <end position="372"/>
    </location>
</feature>
<gene>
    <name evidence="8" type="ORF">F5X68DRAFT_191954</name>
</gene>
<dbReference type="PRINTS" id="PR00792">
    <property type="entry name" value="PEPSIN"/>
</dbReference>
<dbReference type="InterPro" id="IPR021109">
    <property type="entry name" value="Peptidase_aspartic_dom_sf"/>
</dbReference>
<keyword evidence="6" id="KW-0732">Signal</keyword>
<evidence type="ECO:0000256" key="6">
    <source>
        <dbReference type="SAM" id="SignalP"/>
    </source>
</evidence>
<dbReference type="OrthoDB" id="771136at2759"/>
<evidence type="ECO:0000256" key="1">
    <source>
        <dbReference type="ARBA" id="ARBA00007447"/>
    </source>
</evidence>
<feature type="chain" id="PRO_5040387796" evidence="6">
    <location>
        <begin position="21"/>
        <end position="449"/>
    </location>
</feature>
<evidence type="ECO:0000313" key="8">
    <source>
        <dbReference type="EMBL" id="KAH6685453.1"/>
    </source>
</evidence>
<dbReference type="AlphaFoldDB" id="A0A9P8V9Q8"/>
<feature type="domain" description="Peptidase A1" evidence="7">
    <location>
        <begin position="41"/>
        <end position="408"/>
    </location>
</feature>
<dbReference type="EMBL" id="JAGSXJ010000015">
    <property type="protein sequence ID" value="KAH6685453.1"/>
    <property type="molecule type" value="Genomic_DNA"/>
</dbReference>
<comment type="caution">
    <text evidence="8">The sequence shown here is derived from an EMBL/GenBank/DDBJ whole genome shotgun (WGS) entry which is preliminary data.</text>
</comment>
<name>A0A9P8V9Q8_9PEZI</name>
<accession>A0A9P8V9Q8</accession>
<evidence type="ECO:0000259" key="7">
    <source>
        <dbReference type="PROSITE" id="PS51767"/>
    </source>
</evidence>
<dbReference type="SUPFAM" id="SSF50630">
    <property type="entry name" value="Acid proteases"/>
    <property type="match status" value="1"/>
</dbReference>
<feature type="active site" evidence="3">
    <location>
        <position position="298"/>
    </location>
</feature>
<sequence>MTTSWLLLALGLSSITLTTAQQPRTVVAPLSRIAQGELFTASMKLGIGSPPQTVTAIFDTGSSDLWVPQAGSSLCNDPRGRCSGTNANDTGAFDSAMSSSFAAAPQPFFANYVNGVEVFGDFMTETVSFGNTTITNNTMGIARNGTLTAPLVSILGVGPASLEASVVNRQGPGYNNLPAHLKAQGQTTSLIYGVYINDFRAAEGSVVFGGMDAAKLAGEMQVVPLIGRQQFQTDDFIIAWTSFSFTPGTGGAGAGAGAGAGNGGNGGNGNGGNGGNGNGGNGGATDLGGRNLPAVLLDTGNPGLSMPASVLDRIGPAIGITQAPDGTNVVPCNSGDTGARFTFGFGAASIDVPISMLFIPVNAADAQGQALCTLPLDVSDGPVASLGAPLLQAAYAVFDMENNVVGMAQAKVNTTETKIQELRPDWLQGRQPGAKRALPRAPRRRVRLT</sequence>
<evidence type="ECO:0000313" key="9">
    <source>
        <dbReference type="Proteomes" id="UP000770015"/>
    </source>
</evidence>
<dbReference type="InterPro" id="IPR033121">
    <property type="entry name" value="PEPTIDASE_A1"/>
</dbReference>
<keyword evidence="9" id="KW-1185">Reference proteome</keyword>
<organism evidence="8 9">
    <name type="scientific">Plectosphaerella plurivora</name>
    <dbReference type="NCBI Taxonomy" id="936078"/>
    <lineage>
        <taxon>Eukaryota</taxon>
        <taxon>Fungi</taxon>
        <taxon>Dikarya</taxon>
        <taxon>Ascomycota</taxon>
        <taxon>Pezizomycotina</taxon>
        <taxon>Sordariomycetes</taxon>
        <taxon>Hypocreomycetidae</taxon>
        <taxon>Glomerellales</taxon>
        <taxon>Plectosphaerellaceae</taxon>
        <taxon>Plectosphaerella</taxon>
    </lineage>
</organism>
<reference evidence="8" key="1">
    <citation type="journal article" date="2021" name="Nat. Commun.">
        <title>Genetic determinants of endophytism in the Arabidopsis root mycobiome.</title>
        <authorList>
            <person name="Mesny F."/>
            <person name="Miyauchi S."/>
            <person name="Thiergart T."/>
            <person name="Pickel B."/>
            <person name="Atanasova L."/>
            <person name="Karlsson M."/>
            <person name="Huettel B."/>
            <person name="Barry K.W."/>
            <person name="Haridas S."/>
            <person name="Chen C."/>
            <person name="Bauer D."/>
            <person name="Andreopoulos W."/>
            <person name="Pangilinan J."/>
            <person name="LaButti K."/>
            <person name="Riley R."/>
            <person name="Lipzen A."/>
            <person name="Clum A."/>
            <person name="Drula E."/>
            <person name="Henrissat B."/>
            <person name="Kohler A."/>
            <person name="Grigoriev I.V."/>
            <person name="Martin F.M."/>
            <person name="Hacquard S."/>
        </authorList>
    </citation>
    <scope>NUCLEOTIDE SEQUENCE</scope>
    <source>
        <strain evidence="8">MPI-SDFR-AT-0117</strain>
    </source>
</reference>
<keyword evidence="4" id="KW-1015">Disulfide bond</keyword>
<dbReference type="InterPro" id="IPR001461">
    <property type="entry name" value="Aspartic_peptidase_A1"/>
</dbReference>
<dbReference type="GO" id="GO:0006508">
    <property type="term" value="P:proteolysis"/>
    <property type="evidence" value="ECO:0007669"/>
    <property type="project" value="UniProtKB-KW"/>
</dbReference>
<dbReference type="PANTHER" id="PTHR47966">
    <property type="entry name" value="BETA-SITE APP-CLEAVING ENZYME, ISOFORM A-RELATED"/>
    <property type="match status" value="1"/>
</dbReference>
<evidence type="ECO:0000256" key="5">
    <source>
        <dbReference type="RuleBase" id="RU000454"/>
    </source>
</evidence>
<dbReference type="InterPro" id="IPR001969">
    <property type="entry name" value="Aspartic_peptidase_AS"/>
</dbReference>
<dbReference type="Proteomes" id="UP000770015">
    <property type="component" value="Unassembled WGS sequence"/>
</dbReference>
<evidence type="ECO:0000256" key="4">
    <source>
        <dbReference type="PIRSR" id="PIRSR601461-2"/>
    </source>
</evidence>
<keyword evidence="5" id="KW-0378">Hydrolase</keyword>
<dbReference type="PANTHER" id="PTHR47966:SF65">
    <property type="entry name" value="ASPARTIC-TYPE ENDOPEPTIDASE"/>
    <property type="match status" value="1"/>
</dbReference>
<dbReference type="Pfam" id="PF00026">
    <property type="entry name" value="Asp"/>
    <property type="match status" value="2"/>
</dbReference>
<keyword evidence="5" id="KW-0645">Protease</keyword>